<evidence type="ECO:0000259" key="4">
    <source>
        <dbReference type="PROSITE" id="PS51063"/>
    </source>
</evidence>
<gene>
    <name evidence="5" type="ORF">FHR70_001677</name>
</gene>
<dbReference type="Gene3D" id="2.60.120.10">
    <property type="entry name" value="Jelly Rolls"/>
    <property type="match status" value="1"/>
</dbReference>
<dbReference type="CDD" id="cd00038">
    <property type="entry name" value="CAP_ED"/>
    <property type="match status" value="1"/>
</dbReference>
<evidence type="ECO:0000256" key="2">
    <source>
        <dbReference type="ARBA" id="ARBA00023125"/>
    </source>
</evidence>
<dbReference type="InterPro" id="IPR014710">
    <property type="entry name" value="RmlC-like_jellyroll"/>
</dbReference>
<evidence type="ECO:0000256" key="3">
    <source>
        <dbReference type="ARBA" id="ARBA00023163"/>
    </source>
</evidence>
<accession>A0A7W4YX55</accession>
<dbReference type="Proteomes" id="UP000532010">
    <property type="component" value="Unassembled WGS sequence"/>
</dbReference>
<keyword evidence="3" id="KW-0804">Transcription</keyword>
<dbReference type="GO" id="GO:0006355">
    <property type="term" value="P:regulation of DNA-templated transcription"/>
    <property type="evidence" value="ECO:0007669"/>
    <property type="project" value="InterPro"/>
</dbReference>
<dbReference type="SUPFAM" id="SSF46785">
    <property type="entry name" value="Winged helix' DNA-binding domain"/>
    <property type="match status" value="1"/>
</dbReference>
<proteinExistence type="predicted"/>
<dbReference type="InterPro" id="IPR000595">
    <property type="entry name" value="cNMP-bd_dom"/>
</dbReference>
<dbReference type="SMART" id="SM00100">
    <property type="entry name" value="cNMP"/>
    <property type="match status" value="1"/>
</dbReference>
<organism evidence="5 6">
    <name type="scientific">Microvirga lupini</name>
    <dbReference type="NCBI Taxonomy" id="420324"/>
    <lineage>
        <taxon>Bacteria</taxon>
        <taxon>Pseudomonadati</taxon>
        <taxon>Pseudomonadota</taxon>
        <taxon>Alphaproteobacteria</taxon>
        <taxon>Hyphomicrobiales</taxon>
        <taxon>Methylobacteriaceae</taxon>
        <taxon>Microvirga</taxon>
    </lineage>
</organism>
<feature type="domain" description="HTH crp-type" evidence="4">
    <location>
        <begin position="146"/>
        <end position="224"/>
    </location>
</feature>
<dbReference type="Pfam" id="PF00027">
    <property type="entry name" value="cNMP_binding"/>
    <property type="match status" value="1"/>
</dbReference>
<dbReference type="InterPro" id="IPR036390">
    <property type="entry name" value="WH_DNA-bd_sf"/>
</dbReference>
<dbReference type="EMBL" id="JACHWB010000002">
    <property type="protein sequence ID" value="MBB3018623.1"/>
    <property type="molecule type" value="Genomic_DNA"/>
</dbReference>
<evidence type="ECO:0000313" key="5">
    <source>
        <dbReference type="EMBL" id="MBB3018623.1"/>
    </source>
</evidence>
<keyword evidence="2" id="KW-0238">DNA-binding</keyword>
<sequence>MAFHLIRKLEQFTRLSSDDKRILEQAASLKVRRLGSREDIFREGDKPRHINLILDGWACRYKVLEDGRRQITALLIPGDLCDVHMFILTRMDHSVGAITPLSVAEIPTDTILEITHGSARLSRAFWWNSLVEEAIAREWVTNLGQREAIERVAHLFCELFLRLRSVGMTNSQASCPSFELPVTQEQLADATGMSTVHVNRTIQEMRERGLIVWKGKTVTIPDLEALQDVALFNANYLHLDHAGQAYDANEP</sequence>
<dbReference type="InterPro" id="IPR012318">
    <property type="entry name" value="HTH_CRP"/>
</dbReference>
<dbReference type="Gene3D" id="1.10.10.10">
    <property type="entry name" value="Winged helix-like DNA-binding domain superfamily/Winged helix DNA-binding domain"/>
    <property type="match status" value="1"/>
</dbReference>
<dbReference type="Pfam" id="PF13545">
    <property type="entry name" value="HTH_Crp_2"/>
    <property type="match status" value="1"/>
</dbReference>
<dbReference type="AlphaFoldDB" id="A0A7W4YX55"/>
<protein>
    <submittedName>
        <fullName evidence="5">CRP-like cAMP-binding protein</fullName>
    </submittedName>
</protein>
<evidence type="ECO:0000313" key="6">
    <source>
        <dbReference type="Proteomes" id="UP000532010"/>
    </source>
</evidence>
<dbReference type="InterPro" id="IPR036388">
    <property type="entry name" value="WH-like_DNA-bd_sf"/>
</dbReference>
<keyword evidence="6" id="KW-1185">Reference proteome</keyword>
<dbReference type="InterPro" id="IPR018490">
    <property type="entry name" value="cNMP-bd_dom_sf"/>
</dbReference>
<dbReference type="SMART" id="SM00419">
    <property type="entry name" value="HTH_CRP"/>
    <property type="match status" value="1"/>
</dbReference>
<dbReference type="PROSITE" id="PS51063">
    <property type="entry name" value="HTH_CRP_2"/>
    <property type="match status" value="1"/>
</dbReference>
<evidence type="ECO:0000256" key="1">
    <source>
        <dbReference type="ARBA" id="ARBA00023015"/>
    </source>
</evidence>
<name>A0A7W4YX55_9HYPH</name>
<keyword evidence="1" id="KW-0805">Transcription regulation</keyword>
<dbReference type="SUPFAM" id="SSF51206">
    <property type="entry name" value="cAMP-binding domain-like"/>
    <property type="match status" value="1"/>
</dbReference>
<dbReference type="RefSeq" id="WP_183449030.1">
    <property type="nucleotide sequence ID" value="NZ_JACHWB010000002.1"/>
</dbReference>
<dbReference type="GO" id="GO:0003677">
    <property type="term" value="F:DNA binding"/>
    <property type="evidence" value="ECO:0007669"/>
    <property type="project" value="UniProtKB-KW"/>
</dbReference>
<comment type="caution">
    <text evidence="5">The sequence shown here is derived from an EMBL/GenBank/DDBJ whole genome shotgun (WGS) entry which is preliminary data.</text>
</comment>
<reference evidence="5 6" key="1">
    <citation type="submission" date="2020-08" db="EMBL/GenBank/DDBJ databases">
        <title>The Agave Microbiome: Exploring the role of microbial communities in plant adaptations to desert environments.</title>
        <authorList>
            <person name="Partida-Martinez L.P."/>
        </authorList>
    </citation>
    <scope>NUCLEOTIDE SEQUENCE [LARGE SCALE GENOMIC DNA]</scope>
    <source>
        <strain evidence="5 6">AT3.9</strain>
    </source>
</reference>